<proteinExistence type="predicted"/>
<sequence length="276" mass="29120">METGSVVSADGTEISYRRFGQGPAVVLVHGSMLAAQDLTELAEALAGDCTAYVPDRRGRGRSGPHGPRFGIDREVEDLQALLKGTGASRVFGLSSGALIALRTALRTPAVERIALYEPPLSVDGSVPVGWAPRYHREIAAGRTVSALVTALKGLRVDPVFAKVPRFALMPLLKLALRLQRPKGDDVPLAELVPTMAADLMLVAELADTTNDYAAVEAGVLLLAGGRSPAYFGPALDALTGALPRSSRQTFDKLDHSGPTNDGGPAQVARTLREFFA</sequence>
<dbReference type="Gene3D" id="3.40.50.1820">
    <property type="entry name" value="alpha/beta hydrolase"/>
    <property type="match status" value="1"/>
</dbReference>
<dbReference type="RefSeq" id="WP_184832208.1">
    <property type="nucleotide sequence ID" value="NZ_BAAAVN010000015.1"/>
</dbReference>
<keyword evidence="3" id="KW-1185">Reference proteome</keyword>
<dbReference type="GO" id="GO:0046503">
    <property type="term" value="P:glycerolipid catabolic process"/>
    <property type="evidence" value="ECO:0007669"/>
    <property type="project" value="TreeGrafter"/>
</dbReference>
<dbReference type="InterPro" id="IPR000073">
    <property type="entry name" value="AB_hydrolase_1"/>
</dbReference>
<dbReference type="Proteomes" id="UP000558997">
    <property type="component" value="Unassembled WGS sequence"/>
</dbReference>
<dbReference type="PANTHER" id="PTHR43433">
    <property type="entry name" value="HYDROLASE, ALPHA/BETA FOLD FAMILY PROTEIN"/>
    <property type="match status" value="1"/>
</dbReference>
<reference evidence="2 3" key="1">
    <citation type="submission" date="2020-08" db="EMBL/GenBank/DDBJ databases">
        <title>Sequencing the genomes of 1000 actinobacteria strains.</title>
        <authorList>
            <person name="Klenk H.-P."/>
        </authorList>
    </citation>
    <scope>NUCLEOTIDE SEQUENCE [LARGE SCALE GENOMIC DNA]</scope>
    <source>
        <strain evidence="2 3">DSM 17294</strain>
    </source>
</reference>
<accession>A0A841DRI1</accession>
<comment type="caution">
    <text evidence="2">The sequence shown here is derived from an EMBL/GenBank/DDBJ whole genome shotgun (WGS) entry which is preliminary data.</text>
</comment>
<dbReference type="InterPro" id="IPR029058">
    <property type="entry name" value="AB_hydrolase_fold"/>
</dbReference>
<protein>
    <submittedName>
        <fullName evidence="2">Pimeloyl-ACP methyl ester carboxylesterase</fullName>
    </submittedName>
</protein>
<dbReference type="SUPFAM" id="SSF53474">
    <property type="entry name" value="alpha/beta-Hydrolases"/>
    <property type="match status" value="1"/>
</dbReference>
<organism evidence="2 3">
    <name type="scientific">Kribbella solani</name>
    <dbReference type="NCBI Taxonomy" id="236067"/>
    <lineage>
        <taxon>Bacteria</taxon>
        <taxon>Bacillati</taxon>
        <taxon>Actinomycetota</taxon>
        <taxon>Actinomycetes</taxon>
        <taxon>Propionibacteriales</taxon>
        <taxon>Kribbellaceae</taxon>
        <taxon>Kribbella</taxon>
    </lineage>
</organism>
<evidence type="ECO:0000313" key="2">
    <source>
        <dbReference type="EMBL" id="MBB5977998.1"/>
    </source>
</evidence>
<feature type="domain" description="AB hydrolase-1" evidence="1">
    <location>
        <begin position="25"/>
        <end position="258"/>
    </location>
</feature>
<dbReference type="GO" id="GO:0004806">
    <property type="term" value="F:triacylglycerol lipase activity"/>
    <property type="evidence" value="ECO:0007669"/>
    <property type="project" value="TreeGrafter"/>
</dbReference>
<dbReference type="PANTHER" id="PTHR43433:SF5">
    <property type="entry name" value="AB HYDROLASE-1 DOMAIN-CONTAINING PROTEIN"/>
    <property type="match status" value="1"/>
</dbReference>
<dbReference type="Pfam" id="PF12697">
    <property type="entry name" value="Abhydrolase_6"/>
    <property type="match status" value="1"/>
</dbReference>
<dbReference type="AlphaFoldDB" id="A0A841DRI1"/>
<dbReference type="InterPro" id="IPR050471">
    <property type="entry name" value="AB_hydrolase"/>
</dbReference>
<evidence type="ECO:0000259" key="1">
    <source>
        <dbReference type="Pfam" id="PF12697"/>
    </source>
</evidence>
<gene>
    <name evidence="2" type="ORF">HDA44_001339</name>
</gene>
<name>A0A841DRI1_9ACTN</name>
<dbReference type="EMBL" id="JACHNF010000001">
    <property type="protein sequence ID" value="MBB5977998.1"/>
    <property type="molecule type" value="Genomic_DNA"/>
</dbReference>
<evidence type="ECO:0000313" key="3">
    <source>
        <dbReference type="Proteomes" id="UP000558997"/>
    </source>
</evidence>